<accession>C6V5D1</accession>
<evidence type="ECO:0000256" key="5">
    <source>
        <dbReference type="ARBA" id="ARBA00022619"/>
    </source>
</evidence>
<comment type="function">
    <text evidence="1">Catalyzes the conversion of D-ribulose 5-phosphate to formate and 3,4-dihydroxy-2-butanone 4-phosphate.</text>
</comment>
<evidence type="ECO:0000256" key="4">
    <source>
        <dbReference type="ARBA" id="ARBA00018836"/>
    </source>
</evidence>
<keyword evidence="8" id="KW-1185">Reference proteome</keyword>
<keyword evidence="6" id="KW-0479">Metal-binding</keyword>
<evidence type="ECO:0000256" key="1">
    <source>
        <dbReference type="ARBA" id="ARBA00002284"/>
    </source>
</evidence>
<dbReference type="KEGG" id="nri:NRI_0622"/>
<proteinExistence type="predicted"/>
<reference evidence="7 8" key="1">
    <citation type="journal article" date="2009" name="Nucleic Acids Res.">
        <title>Analysis of complete genome sequence of Neorickettsia risticii: causative agent of Potomac horse fever.</title>
        <authorList>
            <person name="Lin M."/>
            <person name="Zhang C."/>
            <person name="Gibson K."/>
            <person name="Rikihisa Y."/>
        </authorList>
    </citation>
    <scope>NUCLEOTIDE SEQUENCE [LARGE SCALE GENOMIC DNA]</scope>
    <source>
        <strain evidence="7 8">Illinois</strain>
    </source>
</reference>
<organism evidence="7 8">
    <name type="scientific">Neorickettsia risticii (strain Illinois)</name>
    <dbReference type="NCBI Taxonomy" id="434131"/>
    <lineage>
        <taxon>Bacteria</taxon>
        <taxon>Pseudomonadati</taxon>
        <taxon>Pseudomonadota</taxon>
        <taxon>Alphaproteobacteria</taxon>
        <taxon>Rickettsiales</taxon>
        <taxon>Anaplasmataceae</taxon>
        <taxon>Neorickettsia</taxon>
    </lineage>
</organism>
<dbReference type="PANTHER" id="PTHR21327:SF18">
    <property type="entry name" value="3,4-DIHYDROXY-2-BUTANONE 4-PHOSPHATE SYNTHASE"/>
    <property type="match status" value="1"/>
</dbReference>
<dbReference type="eggNOG" id="COG0108">
    <property type="taxonomic scope" value="Bacteria"/>
</dbReference>
<evidence type="ECO:0000313" key="8">
    <source>
        <dbReference type="Proteomes" id="UP000001627"/>
    </source>
</evidence>
<dbReference type="GO" id="GO:0008686">
    <property type="term" value="F:3,4-dihydroxy-2-butanone-4-phosphate synthase activity"/>
    <property type="evidence" value="ECO:0007669"/>
    <property type="project" value="UniProtKB-EC"/>
</dbReference>
<dbReference type="EMBL" id="CP001431">
    <property type="protein sequence ID" value="ACT69603.1"/>
    <property type="molecule type" value="Genomic_DNA"/>
</dbReference>
<evidence type="ECO:0000313" key="7">
    <source>
        <dbReference type="EMBL" id="ACT69603.1"/>
    </source>
</evidence>
<dbReference type="InterPro" id="IPR000422">
    <property type="entry name" value="DHBP_synthase_RibB"/>
</dbReference>
<dbReference type="GO" id="GO:0046872">
    <property type="term" value="F:metal ion binding"/>
    <property type="evidence" value="ECO:0007669"/>
    <property type="project" value="UniProtKB-KW"/>
</dbReference>
<evidence type="ECO:0000256" key="2">
    <source>
        <dbReference type="ARBA" id="ARBA00004904"/>
    </source>
</evidence>
<dbReference type="SUPFAM" id="SSF55821">
    <property type="entry name" value="YrdC/RibB"/>
    <property type="match status" value="1"/>
</dbReference>
<protein>
    <recommendedName>
        <fullName evidence="4">3,4-dihydroxy-2-butanone 4-phosphate synthase</fullName>
        <ecNumber evidence="3">4.1.99.12</ecNumber>
    </recommendedName>
</protein>
<dbReference type="EC" id="4.1.99.12" evidence="3"/>
<keyword evidence="5" id="KW-0686">Riboflavin biosynthesis</keyword>
<dbReference type="InterPro" id="IPR017945">
    <property type="entry name" value="DHBP_synth_RibB-like_a/b_dom"/>
</dbReference>
<dbReference type="AlphaFoldDB" id="C6V5D1"/>
<dbReference type="RefSeq" id="WP_015816490.1">
    <property type="nucleotide sequence ID" value="NC_013009.1"/>
</dbReference>
<name>C6V5D1_NEORI</name>
<dbReference type="GO" id="GO:0005829">
    <property type="term" value="C:cytosol"/>
    <property type="evidence" value="ECO:0007669"/>
    <property type="project" value="TreeGrafter"/>
</dbReference>
<dbReference type="Pfam" id="PF00926">
    <property type="entry name" value="DHBP_synthase"/>
    <property type="match status" value="1"/>
</dbReference>
<dbReference type="GO" id="GO:0009231">
    <property type="term" value="P:riboflavin biosynthetic process"/>
    <property type="evidence" value="ECO:0007669"/>
    <property type="project" value="UniProtKB-UniPathway"/>
</dbReference>
<comment type="pathway">
    <text evidence="2">Cofactor biosynthesis; riboflavin biosynthesis; 2-hydroxy-3-oxobutyl phosphate from D-ribulose 5-phosphate: step 1/1.</text>
</comment>
<dbReference type="UniPathway" id="UPA00275">
    <property type="reaction ID" value="UER00399"/>
</dbReference>
<dbReference type="PANTHER" id="PTHR21327">
    <property type="entry name" value="GTP CYCLOHYDROLASE II-RELATED"/>
    <property type="match status" value="1"/>
</dbReference>
<dbReference type="STRING" id="434131.NRI_0622"/>
<gene>
    <name evidence="7" type="primary">ribB</name>
    <name evidence="7" type="ordered locus">NRI_0622</name>
</gene>
<dbReference type="Gene3D" id="3.90.870.10">
    <property type="entry name" value="DHBP synthase"/>
    <property type="match status" value="1"/>
</dbReference>
<evidence type="ECO:0000256" key="3">
    <source>
        <dbReference type="ARBA" id="ARBA00012153"/>
    </source>
</evidence>
<dbReference type="OrthoDB" id="9793111at2"/>
<sequence>MFSTVEEVIRQLRERNKPFVLVDSGDRENEGDIVVPVQILTSEIMNFVITQCRGLPCVCVTKSLCEKLELELIKRSDSCESSNVARFVTTIEAKEGVSTGISVRDRVRTMRLLVDDDVKKGHFVSPGHVFPLMIEEGGLMVRSGHTEGAATFACLAGFKPESMLCEILDEAGDAARLPYLSEFAKKHDLCLTSIDLLIAYLKEKGSSILF</sequence>
<dbReference type="Proteomes" id="UP000001627">
    <property type="component" value="Chromosome"/>
</dbReference>
<dbReference type="HOGENOM" id="CLU_020273_3_0_5"/>
<evidence type="ECO:0000256" key="6">
    <source>
        <dbReference type="ARBA" id="ARBA00022723"/>
    </source>
</evidence>